<evidence type="ECO:0000313" key="2">
    <source>
        <dbReference type="EMBL" id="KAH8040852.1"/>
    </source>
</evidence>
<reference evidence="2" key="2">
    <citation type="submission" date="2021-09" db="EMBL/GenBank/DDBJ databases">
        <authorList>
            <person name="Jia N."/>
            <person name="Wang J."/>
            <person name="Shi W."/>
            <person name="Du L."/>
            <person name="Sun Y."/>
            <person name="Zhan W."/>
            <person name="Jiang J."/>
            <person name="Wang Q."/>
            <person name="Zhang B."/>
            <person name="Ji P."/>
            <person name="Sakyi L.B."/>
            <person name="Cui X."/>
            <person name="Yuan T."/>
            <person name="Jiang B."/>
            <person name="Yang W."/>
            <person name="Lam T.T.-Y."/>
            <person name="Chang Q."/>
            <person name="Ding S."/>
            <person name="Wang X."/>
            <person name="Zhu J."/>
            <person name="Ruan X."/>
            <person name="Zhao L."/>
            <person name="Wei J."/>
            <person name="Que T."/>
            <person name="Du C."/>
            <person name="Cheng J."/>
            <person name="Dai P."/>
            <person name="Han X."/>
            <person name="Huang E."/>
            <person name="Gao Y."/>
            <person name="Liu J."/>
            <person name="Shao H."/>
            <person name="Ye R."/>
            <person name="Li L."/>
            <person name="Wei W."/>
            <person name="Wang X."/>
            <person name="Wang C."/>
            <person name="Huo Q."/>
            <person name="Li W."/>
            <person name="Guo W."/>
            <person name="Chen H."/>
            <person name="Chen S."/>
            <person name="Zhou L."/>
            <person name="Zhou L."/>
            <person name="Ni X."/>
            <person name="Tian J."/>
            <person name="Zhou Y."/>
            <person name="Sheng Y."/>
            <person name="Liu T."/>
            <person name="Pan Y."/>
            <person name="Xia L."/>
            <person name="Li J."/>
            <person name="Zhao F."/>
            <person name="Cao W."/>
        </authorList>
    </citation>
    <scope>NUCLEOTIDE SEQUENCE</scope>
    <source>
        <strain evidence="2">Rmic-2018</strain>
        <tissue evidence="2">Larvae</tissue>
    </source>
</reference>
<sequence length="135" mass="14998">MFAPTPTGGCAGAVSSCLHPTITSARRNVPFAEAHIRRRTERANNAFKFLKSCDGERRKGVKKSQQQLAEEDRSRDSSVASAPRQGRSVTAAGRRRDRSRGRARTKGRSCSLARIQEVPTWADRTKLKPAARHQR</sequence>
<evidence type="ECO:0000313" key="3">
    <source>
        <dbReference type="Proteomes" id="UP000821866"/>
    </source>
</evidence>
<keyword evidence="3" id="KW-1185">Reference proteome</keyword>
<proteinExistence type="predicted"/>
<dbReference type="EMBL" id="JABSTU010000001">
    <property type="protein sequence ID" value="KAH8040852.1"/>
    <property type="molecule type" value="Genomic_DNA"/>
</dbReference>
<accession>A0A9J6F2X1</accession>
<name>A0A9J6F2X1_RHIMP</name>
<evidence type="ECO:0000256" key="1">
    <source>
        <dbReference type="SAM" id="MobiDB-lite"/>
    </source>
</evidence>
<dbReference type="Proteomes" id="UP000821866">
    <property type="component" value="Chromosome 1"/>
</dbReference>
<protein>
    <submittedName>
        <fullName evidence="2">Uncharacterized protein</fullName>
    </submittedName>
</protein>
<gene>
    <name evidence="2" type="ORF">HPB51_013022</name>
</gene>
<dbReference type="AlphaFoldDB" id="A0A9J6F2X1"/>
<feature type="region of interest" description="Disordered" evidence="1">
    <location>
        <begin position="56"/>
        <end position="135"/>
    </location>
</feature>
<comment type="caution">
    <text evidence="2">The sequence shown here is derived from an EMBL/GenBank/DDBJ whole genome shotgun (WGS) entry which is preliminary data.</text>
</comment>
<organism evidence="2 3">
    <name type="scientific">Rhipicephalus microplus</name>
    <name type="common">Cattle tick</name>
    <name type="synonym">Boophilus microplus</name>
    <dbReference type="NCBI Taxonomy" id="6941"/>
    <lineage>
        <taxon>Eukaryota</taxon>
        <taxon>Metazoa</taxon>
        <taxon>Ecdysozoa</taxon>
        <taxon>Arthropoda</taxon>
        <taxon>Chelicerata</taxon>
        <taxon>Arachnida</taxon>
        <taxon>Acari</taxon>
        <taxon>Parasitiformes</taxon>
        <taxon>Ixodida</taxon>
        <taxon>Ixodoidea</taxon>
        <taxon>Ixodidae</taxon>
        <taxon>Rhipicephalinae</taxon>
        <taxon>Rhipicephalus</taxon>
        <taxon>Boophilus</taxon>
    </lineage>
</organism>
<reference evidence="2" key="1">
    <citation type="journal article" date="2020" name="Cell">
        <title>Large-Scale Comparative Analyses of Tick Genomes Elucidate Their Genetic Diversity and Vector Capacities.</title>
        <authorList>
            <consortium name="Tick Genome and Microbiome Consortium (TIGMIC)"/>
            <person name="Jia N."/>
            <person name="Wang J."/>
            <person name="Shi W."/>
            <person name="Du L."/>
            <person name="Sun Y."/>
            <person name="Zhan W."/>
            <person name="Jiang J.F."/>
            <person name="Wang Q."/>
            <person name="Zhang B."/>
            <person name="Ji P."/>
            <person name="Bell-Sakyi L."/>
            <person name="Cui X.M."/>
            <person name="Yuan T.T."/>
            <person name="Jiang B.G."/>
            <person name="Yang W.F."/>
            <person name="Lam T.T."/>
            <person name="Chang Q.C."/>
            <person name="Ding S.J."/>
            <person name="Wang X.J."/>
            <person name="Zhu J.G."/>
            <person name="Ruan X.D."/>
            <person name="Zhao L."/>
            <person name="Wei J.T."/>
            <person name="Ye R.Z."/>
            <person name="Que T.C."/>
            <person name="Du C.H."/>
            <person name="Zhou Y.H."/>
            <person name="Cheng J.X."/>
            <person name="Dai P.F."/>
            <person name="Guo W.B."/>
            <person name="Han X.H."/>
            <person name="Huang E.J."/>
            <person name="Li L.F."/>
            <person name="Wei W."/>
            <person name="Gao Y.C."/>
            <person name="Liu J.Z."/>
            <person name="Shao H.Z."/>
            <person name="Wang X."/>
            <person name="Wang C.C."/>
            <person name="Yang T.C."/>
            <person name="Huo Q.B."/>
            <person name="Li W."/>
            <person name="Chen H.Y."/>
            <person name="Chen S.E."/>
            <person name="Zhou L.G."/>
            <person name="Ni X.B."/>
            <person name="Tian J.H."/>
            <person name="Sheng Y."/>
            <person name="Liu T."/>
            <person name="Pan Y.S."/>
            <person name="Xia L.Y."/>
            <person name="Li J."/>
            <person name="Zhao F."/>
            <person name="Cao W.C."/>
        </authorList>
    </citation>
    <scope>NUCLEOTIDE SEQUENCE</scope>
    <source>
        <strain evidence="2">Rmic-2018</strain>
    </source>
</reference>
<feature type="compositionally biased region" description="Basic residues" evidence="1">
    <location>
        <begin position="93"/>
        <end position="107"/>
    </location>
</feature>